<protein>
    <submittedName>
        <fullName evidence="1">Uncharacterized protein</fullName>
    </submittedName>
</protein>
<dbReference type="EMBL" id="JARLKZ010000003">
    <property type="protein sequence ID" value="MEC0239046.1"/>
    <property type="molecule type" value="Genomic_DNA"/>
</dbReference>
<evidence type="ECO:0000313" key="1">
    <source>
        <dbReference type="EMBL" id="MEC0239046.1"/>
    </source>
</evidence>
<proteinExistence type="predicted"/>
<evidence type="ECO:0000313" key="2">
    <source>
        <dbReference type="Proteomes" id="UP001344632"/>
    </source>
</evidence>
<sequence length="62" mass="7392">MSLLYDFLRVENIIHGGAVTKEYQIQWVDEVLLPVFSGRRHKDHPDSINAKTDFVFNYNYYK</sequence>
<gene>
    <name evidence="1" type="ORF">P4H66_04065</name>
</gene>
<organism evidence="1 2">
    <name type="scientific">Paenibacillus dokdonensis</name>
    <dbReference type="NCBI Taxonomy" id="2567944"/>
    <lineage>
        <taxon>Bacteria</taxon>
        <taxon>Bacillati</taxon>
        <taxon>Bacillota</taxon>
        <taxon>Bacilli</taxon>
        <taxon>Bacillales</taxon>
        <taxon>Paenibacillaceae</taxon>
        <taxon>Paenibacillus</taxon>
    </lineage>
</organism>
<accession>A0ABU6GH41</accession>
<dbReference type="Proteomes" id="UP001344632">
    <property type="component" value="Unassembled WGS sequence"/>
</dbReference>
<name>A0ABU6GH41_9BACL</name>
<dbReference type="RefSeq" id="WP_326085951.1">
    <property type="nucleotide sequence ID" value="NZ_JARLKZ010000003.1"/>
</dbReference>
<reference evidence="1 2" key="1">
    <citation type="submission" date="2023-03" db="EMBL/GenBank/DDBJ databases">
        <title>Bacillus Genome Sequencing.</title>
        <authorList>
            <person name="Dunlap C."/>
        </authorList>
    </citation>
    <scope>NUCLEOTIDE SEQUENCE [LARGE SCALE GENOMIC DNA]</scope>
    <source>
        <strain evidence="1 2">BD-525</strain>
    </source>
</reference>
<keyword evidence="2" id="KW-1185">Reference proteome</keyword>
<comment type="caution">
    <text evidence="1">The sequence shown here is derived from an EMBL/GenBank/DDBJ whole genome shotgun (WGS) entry which is preliminary data.</text>
</comment>